<dbReference type="EMBL" id="AP025564">
    <property type="protein sequence ID" value="BDE97409.1"/>
    <property type="molecule type" value="Genomic_DNA"/>
</dbReference>
<accession>A0ABM7WLX8</accession>
<protein>
    <recommendedName>
        <fullName evidence="4">DUF4860 domain-containing protein</fullName>
    </recommendedName>
</protein>
<feature type="transmembrane region" description="Helical" evidence="1">
    <location>
        <begin position="32"/>
        <end position="53"/>
    </location>
</feature>
<proteinExistence type="predicted"/>
<name>A0ABM7WLX8_9ACTN</name>
<evidence type="ECO:0000313" key="3">
    <source>
        <dbReference type="Proteomes" id="UP001320544"/>
    </source>
</evidence>
<keyword evidence="1" id="KW-1133">Transmembrane helix</keyword>
<keyword evidence="3" id="KW-1185">Reference proteome</keyword>
<organism evidence="2 3">
    <name type="scientific">Raoultibacter timonensis</name>
    <dbReference type="NCBI Taxonomy" id="1907662"/>
    <lineage>
        <taxon>Bacteria</taxon>
        <taxon>Bacillati</taxon>
        <taxon>Actinomycetota</taxon>
        <taxon>Coriobacteriia</taxon>
        <taxon>Eggerthellales</taxon>
        <taxon>Eggerthellaceae</taxon>
        <taxon>Raoultibacter</taxon>
    </lineage>
</organism>
<dbReference type="Pfam" id="PF16152">
    <property type="entry name" value="DUF4860"/>
    <property type="match status" value="1"/>
</dbReference>
<keyword evidence="1" id="KW-0812">Transmembrane</keyword>
<dbReference type="RefSeq" id="WP_244386694.1">
    <property type="nucleotide sequence ID" value="NZ_AP025564.1"/>
</dbReference>
<sequence>MRDTNQLGPLASVPIAISKNDSRSAADKNGRVFGTLFFGVMILALLGLLLLGIRSYSNANSARMEGNDMRLGLSLINNSIHLNDVANAVGVGNGPEGQSLVLTENLDSGSYETRIYSYQGTIVEEYAAAGTAYTPEKARDVVASSTFDFEYANGLLTVYTDQGATRIALRSALSGGDA</sequence>
<evidence type="ECO:0000256" key="1">
    <source>
        <dbReference type="SAM" id="Phobius"/>
    </source>
</evidence>
<gene>
    <name evidence="2" type="ORF">CE91St30_27420</name>
</gene>
<evidence type="ECO:0000313" key="2">
    <source>
        <dbReference type="EMBL" id="BDE97409.1"/>
    </source>
</evidence>
<dbReference type="Proteomes" id="UP001320544">
    <property type="component" value="Chromosome"/>
</dbReference>
<evidence type="ECO:0008006" key="4">
    <source>
        <dbReference type="Google" id="ProtNLM"/>
    </source>
</evidence>
<reference evidence="2 3" key="1">
    <citation type="submission" date="2022-01" db="EMBL/GenBank/DDBJ databases">
        <title>Novel bile acid biosynthetic pathways are enriched in the microbiome of centenarians.</title>
        <authorList>
            <person name="Sato Y."/>
            <person name="Atarashi K."/>
            <person name="Plichta R.D."/>
            <person name="Arai Y."/>
            <person name="Sasajima S."/>
            <person name="Kearney M.S."/>
            <person name="Suda W."/>
            <person name="Takeshita K."/>
            <person name="Sasaki T."/>
            <person name="Okamoto S."/>
            <person name="Skelly N.A."/>
            <person name="Okamura Y."/>
            <person name="Vlamakis H."/>
            <person name="Li Y."/>
            <person name="Tanoue T."/>
            <person name="Takei H."/>
            <person name="Nittono H."/>
            <person name="Narushima S."/>
            <person name="Irie J."/>
            <person name="Itoh H."/>
            <person name="Moriya K."/>
            <person name="Sugiura Y."/>
            <person name="Suematsu M."/>
            <person name="Moritoki N."/>
            <person name="Shibata S."/>
            <person name="Littman R.D."/>
            <person name="Fischbach A.M."/>
            <person name="Uwamino Y."/>
            <person name="Inoue T."/>
            <person name="Honda A."/>
            <person name="Hattori M."/>
            <person name="Murai T."/>
            <person name="Xavier J.R."/>
            <person name="Hirose N."/>
            <person name="Honda K."/>
        </authorList>
    </citation>
    <scope>NUCLEOTIDE SEQUENCE [LARGE SCALE GENOMIC DNA]</scope>
    <source>
        <strain evidence="2 3">CE91-St30</strain>
    </source>
</reference>
<keyword evidence="1" id="KW-0472">Membrane</keyword>
<dbReference type="InterPro" id="IPR032340">
    <property type="entry name" value="DUF4860"/>
</dbReference>